<dbReference type="PANTHER" id="PTHR37299:SF1">
    <property type="entry name" value="STAGE 0 SPORULATION PROTEIN A HOMOLOG"/>
    <property type="match status" value="1"/>
</dbReference>
<dbReference type="RefSeq" id="WP_106144675.1">
    <property type="nucleotide sequence ID" value="NZ_PVYX01000001.1"/>
</dbReference>
<dbReference type="Pfam" id="PF04397">
    <property type="entry name" value="LytTR"/>
    <property type="match status" value="1"/>
</dbReference>
<evidence type="ECO:0000313" key="3">
    <source>
        <dbReference type="EMBL" id="PRX57807.1"/>
    </source>
</evidence>
<dbReference type="InterPro" id="IPR007492">
    <property type="entry name" value="LytTR_DNA-bd_dom"/>
</dbReference>
<sequence>MRSLIDFFTKKFSLSSFWVRNGLAVVIIAVVVNHLALPESFPLNESYKFPWLSILISIVLGSVIIGIAKLNFDYFKKKYFVEEINVRLLLRFLLSTLGYLSLFYSLFYLVVVAIVNGVEGYSIYYFLTGFFVTLLISVISIALLFAKELYQLYRFSSIEGKLKVEHGGKITLVNYNEIAFVYTENKIAYIVKTDGSSVYTDFTLNEIEDKINVHSFYRANRQTILHASAIEQVQAIENGKLSVRLKSDLSQERAQEINISRYKRQEFLNWFENKL</sequence>
<reference evidence="3 4" key="1">
    <citation type="submission" date="2018-03" db="EMBL/GenBank/DDBJ databases">
        <title>Genomic Encyclopedia of Archaeal and Bacterial Type Strains, Phase II (KMG-II): from individual species to whole genera.</title>
        <authorList>
            <person name="Goeker M."/>
        </authorList>
    </citation>
    <scope>NUCLEOTIDE SEQUENCE [LARGE SCALE GENOMIC DNA]</scope>
    <source>
        <strain evidence="3 4">DSM 25027</strain>
    </source>
</reference>
<evidence type="ECO:0000256" key="1">
    <source>
        <dbReference type="SAM" id="Phobius"/>
    </source>
</evidence>
<dbReference type="PANTHER" id="PTHR37299">
    <property type="entry name" value="TRANSCRIPTIONAL REGULATOR-RELATED"/>
    <property type="match status" value="1"/>
</dbReference>
<evidence type="ECO:0000313" key="4">
    <source>
        <dbReference type="Proteomes" id="UP000237640"/>
    </source>
</evidence>
<dbReference type="SMART" id="SM00850">
    <property type="entry name" value="LytTR"/>
    <property type="match status" value="1"/>
</dbReference>
<keyword evidence="3" id="KW-0238">DNA-binding</keyword>
<dbReference type="GO" id="GO:0003677">
    <property type="term" value="F:DNA binding"/>
    <property type="evidence" value="ECO:0007669"/>
    <property type="project" value="UniProtKB-KW"/>
</dbReference>
<keyword evidence="1" id="KW-0472">Membrane</keyword>
<gene>
    <name evidence="3" type="ORF">CLV81_1820</name>
</gene>
<organism evidence="3 4">
    <name type="scientific">Flagellimonas meridianipacifica</name>
    <dbReference type="NCBI Taxonomy" id="1080225"/>
    <lineage>
        <taxon>Bacteria</taxon>
        <taxon>Pseudomonadati</taxon>
        <taxon>Bacteroidota</taxon>
        <taxon>Flavobacteriia</taxon>
        <taxon>Flavobacteriales</taxon>
        <taxon>Flavobacteriaceae</taxon>
        <taxon>Flagellimonas</taxon>
    </lineage>
</organism>
<accession>A0A2T0MJQ0</accession>
<feature type="transmembrane region" description="Helical" evidence="1">
    <location>
        <begin position="88"/>
        <end position="111"/>
    </location>
</feature>
<feature type="domain" description="HTH LytTR-type" evidence="2">
    <location>
        <begin position="168"/>
        <end position="272"/>
    </location>
</feature>
<comment type="caution">
    <text evidence="3">The sequence shown here is derived from an EMBL/GenBank/DDBJ whole genome shotgun (WGS) entry which is preliminary data.</text>
</comment>
<dbReference type="EMBL" id="PVYX01000001">
    <property type="protein sequence ID" value="PRX57807.1"/>
    <property type="molecule type" value="Genomic_DNA"/>
</dbReference>
<dbReference type="AlphaFoldDB" id="A0A2T0MJQ0"/>
<dbReference type="Gene3D" id="2.40.50.1020">
    <property type="entry name" value="LytTr DNA-binding domain"/>
    <property type="match status" value="1"/>
</dbReference>
<dbReference type="OrthoDB" id="1426980at2"/>
<feature type="transmembrane region" description="Helical" evidence="1">
    <location>
        <begin position="49"/>
        <end position="68"/>
    </location>
</feature>
<feature type="transmembrane region" description="Helical" evidence="1">
    <location>
        <begin position="123"/>
        <end position="146"/>
    </location>
</feature>
<name>A0A2T0MJQ0_9FLAO</name>
<keyword evidence="1" id="KW-0812">Transmembrane</keyword>
<proteinExistence type="predicted"/>
<protein>
    <submittedName>
        <fullName evidence="3">LytTr DNA-binding domain-containing protein</fullName>
    </submittedName>
</protein>
<evidence type="ECO:0000259" key="2">
    <source>
        <dbReference type="SMART" id="SM00850"/>
    </source>
</evidence>
<keyword evidence="1" id="KW-1133">Transmembrane helix</keyword>
<dbReference type="Proteomes" id="UP000237640">
    <property type="component" value="Unassembled WGS sequence"/>
</dbReference>
<dbReference type="GO" id="GO:0000156">
    <property type="term" value="F:phosphorelay response regulator activity"/>
    <property type="evidence" value="ECO:0007669"/>
    <property type="project" value="InterPro"/>
</dbReference>
<keyword evidence="4" id="KW-1185">Reference proteome</keyword>
<feature type="transmembrane region" description="Helical" evidence="1">
    <location>
        <begin position="12"/>
        <end position="37"/>
    </location>
</feature>
<dbReference type="InterPro" id="IPR046947">
    <property type="entry name" value="LytR-like"/>
</dbReference>